<dbReference type="EnsemblMetazoa" id="PPA03704.1">
    <property type="protein sequence ID" value="PPA03704.1"/>
    <property type="gene ID" value="WBGene00093258"/>
</dbReference>
<dbReference type="Proteomes" id="UP000005239">
    <property type="component" value="Unassembled WGS sequence"/>
</dbReference>
<sequence>MILIRNPLADSIFADVIDLSSDEDTESSAPIVIKIQENELMIDPPTREGKEDESTEENVDFKVKIEEENEEGLMIVPPMKESQRAALRNPSSSSILHPSRT</sequence>
<proteinExistence type="predicted"/>
<evidence type="ECO:0000256" key="1">
    <source>
        <dbReference type="SAM" id="MobiDB-lite"/>
    </source>
</evidence>
<feature type="compositionally biased region" description="Polar residues" evidence="1">
    <location>
        <begin position="89"/>
        <end position="101"/>
    </location>
</feature>
<reference evidence="2" key="2">
    <citation type="submission" date="2022-06" db="UniProtKB">
        <authorList>
            <consortium name="EnsemblMetazoa"/>
        </authorList>
    </citation>
    <scope>IDENTIFICATION</scope>
    <source>
        <strain evidence="2">PS312</strain>
    </source>
</reference>
<accession>A0A2A6BYY6</accession>
<feature type="region of interest" description="Disordered" evidence="1">
    <location>
        <begin position="81"/>
        <end position="101"/>
    </location>
</feature>
<protein>
    <submittedName>
        <fullName evidence="2">Uncharacterized protein</fullName>
    </submittedName>
</protein>
<gene>
    <name evidence="2" type="primary">WBGene00093258</name>
</gene>
<reference evidence="3" key="1">
    <citation type="journal article" date="2008" name="Nat. Genet.">
        <title>The Pristionchus pacificus genome provides a unique perspective on nematode lifestyle and parasitism.</title>
        <authorList>
            <person name="Dieterich C."/>
            <person name="Clifton S.W."/>
            <person name="Schuster L.N."/>
            <person name="Chinwalla A."/>
            <person name="Delehaunty K."/>
            <person name="Dinkelacker I."/>
            <person name="Fulton L."/>
            <person name="Fulton R."/>
            <person name="Godfrey J."/>
            <person name="Minx P."/>
            <person name="Mitreva M."/>
            <person name="Roeseler W."/>
            <person name="Tian H."/>
            <person name="Witte H."/>
            <person name="Yang S.P."/>
            <person name="Wilson R.K."/>
            <person name="Sommer R.J."/>
        </authorList>
    </citation>
    <scope>NUCLEOTIDE SEQUENCE [LARGE SCALE GENOMIC DNA]</scope>
    <source>
        <strain evidence="3">PS312</strain>
    </source>
</reference>
<accession>A0A8R1U5H0</accession>
<dbReference type="AlphaFoldDB" id="A0A2A6BYY6"/>
<evidence type="ECO:0000313" key="2">
    <source>
        <dbReference type="EnsemblMetazoa" id="PPA03704.1"/>
    </source>
</evidence>
<organism evidence="2 3">
    <name type="scientific">Pristionchus pacificus</name>
    <name type="common">Parasitic nematode worm</name>
    <dbReference type="NCBI Taxonomy" id="54126"/>
    <lineage>
        <taxon>Eukaryota</taxon>
        <taxon>Metazoa</taxon>
        <taxon>Ecdysozoa</taxon>
        <taxon>Nematoda</taxon>
        <taxon>Chromadorea</taxon>
        <taxon>Rhabditida</taxon>
        <taxon>Rhabditina</taxon>
        <taxon>Diplogasteromorpha</taxon>
        <taxon>Diplogasteroidea</taxon>
        <taxon>Neodiplogasteridae</taxon>
        <taxon>Pristionchus</taxon>
    </lineage>
</organism>
<name>A0A2A6BYY6_PRIPA</name>
<evidence type="ECO:0000313" key="3">
    <source>
        <dbReference type="Proteomes" id="UP000005239"/>
    </source>
</evidence>
<keyword evidence="3" id="KW-1185">Reference proteome</keyword>